<protein>
    <submittedName>
        <fullName evidence="1">Uncharacterized protein</fullName>
    </submittedName>
</protein>
<dbReference type="Proteomes" id="UP001596990">
    <property type="component" value="Unassembled WGS sequence"/>
</dbReference>
<sequence length="175" mass="20397">MSEMTTSIVLYGKIDEFDTDKWSDFYNIAKDLSKTLSFKPNYIGLDGEEFKSGKVLTMKRTEKRLLKSLTNGNSLLSMTLYSLPEDFTQAAFDYNFYLGRDKNEDSHNQSKIILTIPTEVYSQINTPSIICTLKEFIQFKEGEIFELSRYETPLFYASRVNEREDYETLKILTTF</sequence>
<organism evidence="1 2">
    <name type="scientific">Thalassobacillus hwangdonensis</name>
    <dbReference type="NCBI Taxonomy" id="546108"/>
    <lineage>
        <taxon>Bacteria</taxon>
        <taxon>Bacillati</taxon>
        <taxon>Bacillota</taxon>
        <taxon>Bacilli</taxon>
        <taxon>Bacillales</taxon>
        <taxon>Bacillaceae</taxon>
        <taxon>Thalassobacillus</taxon>
    </lineage>
</organism>
<gene>
    <name evidence="1" type="ORF">ACFQ2J_10290</name>
</gene>
<accession>A0ABW3L0U0</accession>
<comment type="caution">
    <text evidence="1">The sequence shown here is derived from an EMBL/GenBank/DDBJ whole genome shotgun (WGS) entry which is preliminary data.</text>
</comment>
<name>A0ABW3L0U0_9BACI</name>
<keyword evidence="2" id="KW-1185">Reference proteome</keyword>
<dbReference type="EMBL" id="JBHTKL010000005">
    <property type="protein sequence ID" value="MFD1019560.1"/>
    <property type="molecule type" value="Genomic_DNA"/>
</dbReference>
<dbReference type="RefSeq" id="WP_386059650.1">
    <property type="nucleotide sequence ID" value="NZ_JBHTKL010000005.1"/>
</dbReference>
<evidence type="ECO:0000313" key="2">
    <source>
        <dbReference type="Proteomes" id="UP001596990"/>
    </source>
</evidence>
<evidence type="ECO:0000313" key="1">
    <source>
        <dbReference type="EMBL" id="MFD1019560.1"/>
    </source>
</evidence>
<reference evidence="2" key="1">
    <citation type="journal article" date="2019" name="Int. J. Syst. Evol. Microbiol.">
        <title>The Global Catalogue of Microorganisms (GCM) 10K type strain sequencing project: providing services to taxonomists for standard genome sequencing and annotation.</title>
        <authorList>
            <consortium name="The Broad Institute Genomics Platform"/>
            <consortium name="The Broad Institute Genome Sequencing Center for Infectious Disease"/>
            <person name="Wu L."/>
            <person name="Ma J."/>
        </authorList>
    </citation>
    <scope>NUCLEOTIDE SEQUENCE [LARGE SCALE GENOMIC DNA]</scope>
    <source>
        <strain evidence="2">CCUG 56607</strain>
    </source>
</reference>
<proteinExistence type="predicted"/>